<gene>
    <name evidence="2" type="ORF">V6N11_010622</name>
</gene>
<dbReference type="Proteomes" id="UP001396334">
    <property type="component" value="Unassembled WGS sequence"/>
</dbReference>
<proteinExistence type="predicted"/>
<evidence type="ECO:0000256" key="1">
    <source>
        <dbReference type="SAM" id="MobiDB-lite"/>
    </source>
</evidence>
<protein>
    <submittedName>
        <fullName evidence="2">Uncharacterized protein</fullName>
    </submittedName>
</protein>
<reference evidence="2 3" key="1">
    <citation type="journal article" date="2024" name="G3 (Bethesda)">
        <title>Genome assembly of Hibiscus sabdariffa L. provides insights into metabolisms of medicinal natural products.</title>
        <authorList>
            <person name="Kim T."/>
        </authorList>
    </citation>
    <scope>NUCLEOTIDE SEQUENCE [LARGE SCALE GENOMIC DNA]</scope>
    <source>
        <strain evidence="2">TK-2024</strain>
        <tissue evidence="2">Old leaves</tissue>
    </source>
</reference>
<comment type="caution">
    <text evidence="2">The sequence shown here is derived from an EMBL/GenBank/DDBJ whole genome shotgun (WGS) entry which is preliminary data.</text>
</comment>
<dbReference type="InterPro" id="IPR039928">
    <property type="entry name" value="LNK"/>
</dbReference>
<dbReference type="PANTHER" id="PTHR33334:SF8">
    <property type="entry name" value="PROTEIN LNK1"/>
    <property type="match status" value="1"/>
</dbReference>
<evidence type="ECO:0000313" key="3">
    <source>
        <dbReference type="Proteomes" id="UP001396334"/>
    </source>
</evidence>
<accession>A0ABR2S6C6</accession>
<dbReference type="EMBL" id="JBBPBN010000016">
    <property type="protein sequence ID" value="KAK9020603.1"/>
    <property type="molecule type" value="Genomic_DNA"/>
</dbReference>
<feature type="compositionally biased region" description="Low complexity" evidence="1">
    <location>
        <begin position="31"/>
        <end position="44"/>
    </location>
</feature>
<sequence>MTEGSQDEFKPNVKLNGTLHHCASSKPDYAVSSTTGSSKKSVSSNDKIGSHNMKDDNDGFVHMSYLNVSYEEYESKDELKLIEQAFSITNKMLDLILTNSEYNGKCSSTNKSSYTSDNVHSIESSNGPSFGASTIIMNEKRGELHYQQNKHAPIKRNVKHAKVGSKMTFYDPVTFQKQFHQSEQDGHCEVRGVSVGKPPELDFSDDQLSSCRSSVLDEVSPEASGFWQL</sequence>
<evidence type="ECO:0000313" key="2">
    <source>
        <dbReference type="EMBL" id="KAK9020603.1"/>
    </source>
</evidence>
<feature type="region of interest" description="Disordered" evidence="1">
    <location>
        <begin position="1"/>
        <end position="54"/>
    </location>
</feature>
<organism evidence="2 3">
    <name type="scientific">Hibiscus sabdariffa</name>
    <name type="common">roselle</name>
    <dbReference type="NCBI Taxonomy" id="183260"/>
    <lineage>
        <taxon>Eukaryota</taxon>
        <taxon>Viridiplantae</taxon>
        <taxon>Streptophyta</taxon>
        <taxon>Embryophyta</taxon>
        <taxon>Tracheophyta</taxon>
        <taxon>Spermatophyta</taxon>
        <taxon>Magnoliopsida</taxon>
        <taxon>eudicotyledons</taxon>
        <taxon>Gunneridae</taxon>
        <taxon>Pentapetalae</taxon>
        <taxon>rosids</taxon>
        <taxon>malvids</taxon>
        <taxon>Malvales</taxon>
        <taxon>Malvaceae</taxon>
        <taxon>Malvoideae</taxon>
        <taxon>Hibiscus</taxon>
    </lineage>
</organism>
<name>A0ABR2S6C6_9ROSI</name>
<dbReference type="PANTHER" id="PTHR33334">
    <property type="entry name" value="PROTEIN LNK1"/>
    <property type="match status" value="1"/>
</dbReference>
<keyword evidence="3" id="KW-1185">Reference proteome</keyword>